<feature type="domain" description="HTH tetR-type" evidence="3">
    <location>
        <begin position="20"/>
        <end position="80"/>
    </location>
</feature>
<dbReference type="EMBL" id="MWUU01000002">
    <property type="protein sequence ID" value="PCF56717.1"/>
    <property type="molecule type" value="Genomic_DNA"/>
</dbReference>
<dbReference type="GO" id="GO:0003677">
    <property type="term" value="F:DNA binding"/>
    <property type="evidence" value="ECO:0007669"/>
    <property type="project" value="UniProtKB-UniRule"/>
</dbReference>
<organism evidence="4 5">
    <name type="scientific">Staphylococcus delphini</name>
    <dbReference type="NCBI Taxonomy" id="53344"/>
    <lineage>
        <taxon>Bacteria</taxon>
        <taxon>Bacillati</taxon>
        <taxon>Bacillota</taxon>
        <taxon>Bacilli</taxon>
        <taxon>Bacillales</taxon>
        <taxon>Staphylococcaceae</taxon>
        <taxon>Staphylococcus</taxon>
        <taxon>Staphylococcus intermedius group</taxon>
    </lineage>
</organism>
<protein>
    <recommendedName>
        <fullName evidence="3">HTH tetR-type domain-containing protein</fullName>
    </recommendedName>
</protein>
<dbReference type="Gene3D" id="1.10.357.10">
    <property type="entry name" value="Tetracycline Repressor, domain 2"/>
    <property type="match status" value="1"/>
</dbReference>
<evidence type="ECO:0000256" key="2">
    <source>
        <dbReference type="PROSITE-ProRule" id="PRU00335"/>
    </source>
</evidence>
<evidence type="ECO:0000259" key="3">
    <source>
        <dbReference type="PROSITE" id="PS50977"/>
    </source>
</evidence>
<sequence length="215" mass="24877">MNHSIEEILKDALPQVTDLSPKQREVLYSALIQFSQKGFERTSTKDIATYAGVAEGTVYKKFKTKEELLFKGLIPLFRQHVLPVALRELKEELAHIENFEHFVSTFIENRSVFIIQNRNMLKIMANEVATSAILQKTIKGVLYTEVCEQFDPLLAQFQKNGEMQPISTPHFIQILMTQVFSLNMGYILGQSVNQAHYERLKAFLKQNLYRMFTLK</sequence>
<dbReference type="Pfam" id="PF00440">
    <property type="entry name" value="TetR_N"/>
    <property type="match status" value="1"/>
</dbReference>
<dbReference type="PROSITE" id="PS50977">
    <property type="entry name" value="HTH_TETR_2"/>
    <property type="match status" value="1"/>
</dbReference>
<dbReference type="Proteomes" id="UP000218335">
    <property type="component" value="Unassembled WGS sequence"/>
</dbReference>
<dbReference type="AlphaFoldDB" id="A0A2A4GZD1"/>
<keyword evidence="1 2" id="KW-0238">DNA-binding</keyword>
<comment type="caution">
    <text evidence="4">The sequence shown here is derived from an EMBL/GenBank/DDBJ whole genome shotgun (WGS) entry which is preliminary data.</text>
</comment>
<gene>
    <name evidence="4" type="ORF">B5C08_01405</name>
</gene>
<accession>A0A2A4GZD1</accession>
<dbReference type="PRINTS" id="PR00455">
    <property type="entry name" value="HTHTETR"/>
</dbReference>
<feature type="DNA-binding region" description="H-T-H motif" evidence="2">
    <location>
        <begin position="43"/>
        <end position="62"/>
    </location>
</feature>
<evidence type="ECO:0000313" key="5">
    <source>
        <dbReference type="Proteomes" id="UP000218335"/>
    </source>
</evidence>
<dbReference type="InterPro" id="IPR009057">
    <property type="entry name" value="Homeodomain-like_sf"/>
</dbReference>
<dbReference type="PANTHER" id="PTHR30055">
    <property type="entry name" value="HTH-TYPE TRANSCRIPTIONAL REGULATOR RUTR"/>
    <property type="match status" value="1"/>
</dbReference>
<name>A0A2A4GZD1_9STAP</name>
<dbReference type="RefSeq" id="WP_096591271.1">
    <property type="nucleotide sequence ID" value="NZ_MWRM01000006.1"/>
</dbReference>
<evidence type="ECO:0000313" key="4">
    <source>
        <dbReference type="EMBL" id="PCF56717.1"/>
    </source>
</evidence>
<dbReference type="SUPFAM" id="SSF46689">
    <property type="entry name" value="Homeodomain-like"/>
    <property type="match status" value="1"/>
</dbReference>
<proteinExistence type="predicted"/>
<dbReference type="InterPro" id="IPR050109">
    <property type="entry name" value="HTH-type_TetR-like_transc_reg"/>
</dbReference>
<evidence type="ECO:0000256" key="1">
    <source>
        <dbReference type="ARBA" id="ARBA00023125"/>
    </source>
</evidence>
<dbReference type="InterPro" id="IPR001647">
    <property type="entry name" value="HTH_TetR"/>
</dbReference>
<dbReference type="GO" id="GO:0006355">
    <property type="term" value="P:regulation of DNA-templated transcription"/>
    <property type="evidence" value="ECO:0007669"/>
    <property type="project" value="UniProtKB-ARBA"/>
</dbReference>
<reference evidence="4 5" key="1">
    <citation type="journal article" date="2017" name="PLoS ONE">
        <title>Development of a real-time PCR for detection of Staphylococcus pseudintermedius using a novel automated comparison of whole-genome sequences.</title>
        <authorList>
            <person name="Verstappen K.M."/>
            <person name="Huijbregts L."/>
            <person name="Spaninks M."/>
            <person name="Wagenaar J.A."/>
            <person name="Fluit A.C."/>
            <person name="Duim B."/>
        </authorList>
    </citation>
    <scope>NUCLEOTIDE SEQUENCE [LARGE SCALE GENOMIC DNA]</scope>
    <source>
        <strain evidence="4 5">215070706401-1</strain>
    </source>
</reference>